<dbReference type="KEGG" id="vg:80528084"/>
<dbReference type="EMBL" id="MH580295">
    <property type="protein sequence ID" value="AXB73054.1"/>
    <property type="molecule type" value="Genomic_DNA"/>
</dbReference>
<dbReference type="GeneID" id="80528084"/>
<proteinExistence type="predicted"/>
<dbReference type="RefSeq" id="YP_010790675.1">
    <property type="nucleotide sequence ID" value="NC_075452.1"/>
</dbReference>
<evidence type="ECO:0000313" key="2">
    <source>
        <dbReference type="Proteomes" id="UP000319520"/>
    </source>
</evidence>
<reference evidence="1 2" key="1">
    <citation type="submission" date="2018-07" db="EMBL/GenBank/DDBJ databases">
        <title>Complete genome sequence of a Psittacine Adenovirus-1 identified from a Poicephalus senegalus in Italy.</title>
        <authorList>
            <person name="Milani A."/>
            <person name="Zamperin G."/>
            <person name="Fusaro A."/>
            <person name="Monne I."/>
        </authorList>
    </citation>
    <scope>NUCLEOTIDE SEQUENCE [LARGE SCALE GENOMIC DNA]</scope>
    <source>
        <strain evidence="1">18VIR149_ITA_2018</strain>
    </source>
</reference>
<name>A0A2Z5E0J3_9ADEN</name>
<organism evidence="1 2">
    <name type="scientific">Psittacine adenovirus 1</name>
    <dbReference type="NCBI Taxonomy" id="318592"/>
    <lineage>
        <taxon>Viruses</taxon>
        <taxon>Varidnaviria</taxon>
        <taxon>Bamfordvirae</taxon>
        <taxon>Preplasmiviricota</taxon>
        <taxon>Polisuviricotina</taxon>
        <taxon>Pharingeaviricetes</taxon>
        <taxon>Rowavirales</taxon>
        <taxon>Adenoviridae</taxon>
        <taxon>Aviadenovirus</taxon>
        <taxon>Aviadenovirus senegalense</taxon>
        <taxon>Psittacine aviadenovirus C</taxon>
    </lineage>
</organism>
<keyword evidence="2" id="KW-1185">Reference proteome</keyword>
<dbReference type="Proteomes" id="UP000319520">
    <property type="component" value="Segment"/>
</dbReference>
<protein>
    <submittedName>
        <fullName evidence="1">Uncharacterized protein</fullName>
    </submittedName>
</protein>
<sequence length="158" mass="17782">MMRGRRSRRSHWRRRSSSFIAADARVPHALQDGMHFPSRALPSHSKNVMGSISGLQSLRRPHRTKPQHHSVLRAGYLLRFFTGTERTRARASAERDIGVSYLRLPSDATTRSCSRFPECRRTPIRGSATAPFFVGVSVHAPNAQRLPLREPGLYAIGV</sequence>
<evidence type="ECO:0000313" key="1">
    <source>
        <dbReference type="EMBL" id="AXB73054.1"/>
    </source>
</evidence>
<accession>A0A2Z5E0J3</accession>